<keyword evidence="2" id="KW-0547">Nucleotide-binding</keyword>
<dbReference type="SUPFAM" id="SSF56112">
    <property type="entry name" value="Protein kinase-like (PK-like)"/>
    <property type="match status" value="2"/>
</dbReference>
<dbReference type="PANTHER" id="PTHR43788:SF8">
    <property type="entry name" value="DNA-BINDING PROTEIN SMUBP-2"/>
    <property type="match status" value="1"/>
</dbReference>
<dbReference type="RefSeq" id="WP_005087118.1">
    <property type="nucleotide sequence ID" value="NZ_ASYX01000117.1"/>
</dbReference>
<feature type="domain" description="DNA2/NAM7 helicase helicase" evidence="7">
    <location>
        <begin position="1074"/>
        <end position="1382"/>
    </location>
</feature>
<dbReference type="GO" id="GO:0043139">
    <property type="term" value="F:5'-3' DNA helicase activity"/>
    <property type="evidence" value="ECO:0007669"/>
    <property type="project" value="TreeGrafter"/>
</dbReference>
<keyword evidence="4" id="KW-0347">Helicase</keyword>
<dbReference type="InterPro" id="IPR027417">
    <property type="entry name" value="P-loop_NTPase"/>
</dbReference>
<dbReference type="PATRIC" id="fig|1217659.3.peg.756"/>
<reference evidence="9 10" key="1">
    <citation type="submission" date="2013-02" db="EMBL/GenBank/DDBJ databases">
        <title>The Genome Sequence of Acinetobacter haemolyticus CIP 64.3.</title>
        <authorList>
            <consortium name="The Broad Institute Genome Sequencing Platform"/>
            <consortium name="The Broad Institute Genome Sequencing Center for Infectious Disease"/>
            <person name="Cerqueira G."/>
            <person name="Feldgarden M."/>
            <person name="Courvalin P."/>
            <person name="Perichon B."/>
            <person name="Grillot-Courvalin C."/>
            <person name="Clermont D."/>
            <person name="Rocha E."/>
            <person name="Yoon E.-J."/>
            <person name="Nemec A."/>
            <person name="Walker B."/>
            <person name="Young S.K."/>
            <person name="Zeng Q."/>
            <person name="Gargeya S."/>
            <person name="Fitzgerald M."/>
            <person name="Haas B."/>
            <person name="Abouelleil A."/>
            <person name="Alvarado L."/>
            <person name="Arachchi H.M."/>
            <person name="Berlin A.M."/>
            <person name="Chapman S.B."/>
            <person name="Dewar J."/>
            <person name="Goldberg J."/>
            <person name="Griggs A."/>
            <person name="Gujja S."/>
            <person name="Hansen M."/>
            <person name="Howarth C."/>
            <person name="Imamovic A."/>
            <person name="Larimer J."/>
            <person name="McCowan C."/>
            <person name="Murphy C."/>
            <person name="Neiman D."/>
            <person name="Pearson M."/>
            <person name="Priest M."/>
            <person name="Roberts A."/>
            <person name="Saif S."/>
            <person name="Shea T."/>
            <person name="Sisk P."/>
            <person name="Sykes S."/>
            <person name="Wortman J."/>
            <person name="Nusbaum C."/>
            <person name="Birren B."/>
        </authorList>
    </citation>
    <scope>NUCLEOTIDE SEQUENCE [LARGE SCALE GENOMIC DNA]</scope>
    <source>
        <strain evidence="9 10">CIP 64.3</strain>
    </source>
</reference>
<sequence length="1681" mass="193112">MSLIIKTQANGLHQHETEAISKIQEAFSIDDEMRKNSAWYGYAGYTLVDTISKKEGEFDLILVTNSVLIVIELKNWNGKSIKSANGNWYMDERDMGVSPVSVTRQKQFILVNKLKGLKDKFQGNPGFVPRVYFFVVMCGKVNFSNLPDDEKNHVISLDKFLKFADKHSFNKEFKPHPSAQHLYKDFDLIDKIFMQKVTQPKKIIVQKYKQDDELLSHPKKLYTEYEATSTISRSDKAIIRQWMFSNFKELSIQSPKMRAALLNHERVISAEFKQSSHLYNTALVPLIMPDEEQITQQYNELVEYRQSHLRFNDFITTICPNLNEEDKLNLIQILLSKFSEMHNLGISHGDINSHCIWISPEKDVAISHFLTSDSKNIANNIRDLQPDLVFFADGEESKIANVQAFKKDVYMLGVIAWHLWSNIRLTPKALNNICVNSDHWLANLVRKAINLEIDDASQLFREFNAKRPVQAVDFIADISCLNEYITSERLNRLYPEDDEIYEDEKNDIILYRSGNLCVKEWADVHVNEFSSSDILKYQHFFERIKEANSQNLSYLPIIERFGISSKSRSLFLVSNFVEGITVDQIETTKESRLLLAANLIEAIIHLHKLGLPIGRINPKSVLFNLDDNSFIFNDIIDIDEYLDHESTYYPSYIDNPTSEQCQNYAIMVLVCEILGFEIGSDSLEFKWVSDAVNIELKESEYPLGDLNRLLESIETEQIYGDTLTLRIPVPDKFTELKIFADNKRIYVALEKGRNANDIIVKMQGIGGSIQFILDPNSKTIRFVMGVRESDVVPHYVIDQAMLEINVALDIRHSIGKPEYIELAEFLFKIDEFSTAINDVLQEQTNDQDESIDVSNNLDSFDDLMASQQLLTQDNQLSVEHSSKSRDDNLSNDIQKLAALNIDTKKLWKAILETETEALPYIVLSQPLHLVDSKIYIARYEDDNDVLDKFPKDSLISLIYKTIDFNGEDREFRVGDIDIQNSLAGELRVKGVKHADKIKVGEVLYLRTKADKSSFLKRKNALEQILRRQSDIPNLVEYFEPNSEIRPTHYDITVTDKDFERYDQCNEQGEAIVSLNNLQREAFRKLINYGPVSILQGPPGTGKTEFIAAFVHFLFEKQNVNNVLMVSQSHEAVNTAAERIRKHSHRLNTPLEIVRFSNRENAVSNNLKDVFSDSIISTHRNLFLTEMEDRVLSLSQSIGVDRDYLACALFLKVHLFGHLSRMWVSTDLEANQLISKAEWNNLSTKLIERLKNYSKELHTSLLGWNSRQILDRENQIWEMLDEAFEVQGKAANNAKALVQIAFDYDQLIDSPNANYETYLSKTRQFICGTCVGIGHHSIDIANQSFDWVIIDESARSISSELAIAMQSAKRILLVGDHKQLPPLYSPEHAKALGRKLGFTKNRIEANLKSDFERLFNSPYGKAVQGKLLVQYRMAPAIGEMVSACFYEKELVTGVIEPLGKPYQEKMVRVVPNIYQHCSVQELRSTVTWVDTSKKFSDGVGTTFFNKHEARKIIDLLEKIHTDEELLKELKERSKPNEPPIGIICMYGEQKRYLRKQFNSKAWNEDFRSLVKIDTVDSYQGKENRIIILSVTRNSPDNKIGFMNMPNRINVALSRAMDRLVIFGASRLWSMPKHQESPLGEVLNYIKGYSSDRTRYQYIADGKNEFKLNANIKTETSRGISHE</sequence>
<dbReference type="InterPro" id="IPR047187">
    <property type="entry name" value="SF1_C_Upf1"/>
</dbReference>
<dbReference type="Proteomes" id="UP000017667">
    <property type="component" value="Unassembled WGS sequence"/>
</dbReference>
<dbReference type="InterPro" id="IPR011528">
    <property type="entry name" value="NERD"/>
</dbReference>
<dbReference type="Gene3D" id="1.10.510.10">
    <property type="entry name" value="Transferase(Phosphotransferase) domain 1"/>
    <property type="match status" value="1"/>
</dbReference>
<dbReference type="Pfam" id="PF08378">
    <property type="entry name" value="NERD"/>
    <property type="match status" value="1"/>
</dbReference>
<evidence type="ECO:0000259" key="7">
    <source>
        <dbReference type="Pfam" id="PF13086"/>
    </source>
</evidence>
<comment type="caution">
    <text evidence="9">The sequence shown here is derived from an EMBL/GenBank/DDBJ whole genome shotgun (WGS) entry which is preliminary data.</text>
</comment>
<comment type="similarity">
    <text evidence="1">Belongs to the DNA2/NAM7 helicase family.</text>
</comment>
<keyword evidence="10" id="KW-1185">Reference proteome</keyword>
<evidence type="ECO:0000256" key="3">
    <source>
        <dbReference type="ARBA" id="ARBA00022801"/>
    </source>
</evidence>
<proteinExistence type="inferred from homology"/>
<dbReference type="SUPFAM" id="SSF52540">
    <property type="entry name" value="P-loop containing nucleoside triphosphate hydrolases"/>
    <property type="match status" value="1"/>
</dbReference>
<evidence type="ECO:0000256" key="5">
    <source>
        <dbReference type="ARBA" id="ARBA00022840"/>
    </source>
</evidence>
<keyword evidence="3" id="KW-0378">Hydrolase</keyword>
<dbReference type="InterPro" id="IPR041679">
    <property type="entry name" value="DNA2/NAM7-like_C"/>
</dbReference>
<evidence type="ECO:0000259" key="6">
    <source>
        <dbReference type="Pfam" id="PF08378"/>
    </source>
</evidence>
<dbReference type="InterPro" id="IPR011009">
    <property type="entry name" value="Kinase-like_dom_sf"/>
</dbReference>
<evidence type="ECO:0000259" key="8">
    <source>
        <dbReference type="Pfam" id="PF13087"/>
    </source>
</evidence>
<dbReference type="Pfam" id="PF13087">
    <property type="entry name" value="AAA_12"/>
    <property type="match status" value="1"/>
</dbReference>
<feature type="domain" description="NERD" evidence="6">
    <location>
        <begin position="29"/>
        <end position="119"/>
    </location>
</feature>
<evidence type="ECO:0000256" key="4">
    <source>
        <dbReference type="ARBA" id="ARBA00022806"/>
    </source>
</evidence>
<accession>N9FCI1</accession>
<dbReference type="PANTHER" id="PTHR43788">
    <property type="entry name" value="DNA2/NAM7 HELICASE FAMILY MEMBER"/>
    <property type="match status" value="1"/>
</dbReference>
<evidence type="ECO:0000313" key="9">
    <source>
        <dbReference type="EMBL" id="ENW20292.1"/>
    </source>
</evidence>
<keyword evidence="5" id="KW-0067">ATP-binding</keyword>
<gene>
    <name evidence="9" type="ORF">F927_00776</name>
</gene>
<evidence type="ECO:0000313" key="10">
    <source>
        <dbReference type="Proteomes" id="UP000017667"/>
    </source>
</evidence>
<dbReference type="CDD" id="cd18808">
    <property type="entry name" value="SF1_C_Upf1"/>
    <property type="match status" value="1"/>
</dbReference>
<dbReference type="InterPro" id="IPR041677">
    <property type="entry name" value="DNA2/NAM7_AAA_11"/>
</dbReference>
<dbReference type="GO" id="GO:0005524">
    <property type="term" value="F:ATP binding"/>
    <property type="evidence" value="ECO:0007669"/>
    <property type="project" value="UniProtKB-KW"/>
</dbReference>
<protein>
    <submittedName>
        <fullName evidence="9">Uncharacterized protein</fullName>
    </submittedName>
</protein>
<evidence type="ECO:0000256" key="2">
    <source>
        <dbReference type="ARBA" id="ARBA00022741"/>
    </source>
</evidence>
<organism evidence="9 10">
    <name type="scientific">Acinetobacter haemolyticus CIP 64.3 = MTCC 9819</name>
    <dbReference type="NCBI Taxonomy" id="1217659"/>
    <lineage>
        <taxon>Bacteria</taxon>
        <taxon>Pseudomonadati</taxon>
        <taxon>Pseudomonadota</taxon>
        <taxon>Gammaproteobacteria</taxon>
        <taxon>Moraxellales</taxon>
        <taxon>Moraxellaceae</taxon>
        <taxon>Acinetobacter</taxon>
    </lineage>
</organism>
<dbReference type="HOGENOM" id="CLU_004074_0_0_6"/>
<dbReference type="GO" id="GO:0016787">
    <property type="term" value="F:hydrolase activity"/>
    <property type="evidence" value="ECO:0007669"/>
    <property type="project" value="UniProtKB-KW"/>
</dbReference>
<dbReference type="EMBL" id="APQQ01000012">
    <property type="protein sequence ID" value="ENW20292.1"/>
    <property type="molecule type" value="Genomic_DNA"/>
</dbReference>
<dbReference type="Pfam" id="PF13086">
    <property type="entry name" value="AAA_11"/>
    <property type="match status" value="1"/>
</dbReference>
<feature type="domain" description="DNA2/NAM7 helicase-like C-terminal" evidence="8">
    <location>
        <begin position="1408"/>
        <end position="1624"/>
    </location>
</feature>
<dbReference type="Gene3D" id="3.40.50.300">
    <property type="entry name" value="P-loop containing nucleotide triphosphate hydrolases"/>
    <property type="match status" value="2"/>
</dbReference>
<name>N9FCI1_ACIHA</name>
<dbReference type="InterPro" id="IPR050534">
    <property type="entry name" value="Coronavir_polyprotein_1ab"/>
</dbReference>
<evidence type="ECO:0000256" key="1">
    <source>
        <dbReference type="ARBA" id="ARBA00007913"/>
    </source>
</evidence>